<evidence type="ECO:0000256" key="1">
    <source>
        <dbReference type="SAM" id="MobiDB-lite"/>
    </source>
</evidence>
<organism evidence="2 3">
    <name type="scientific">Natranaeroarchaeum aerophilus</name>
    <dbReference type="NCBI Taxonomy" id="2917711"/>
    <lineage>
        <taxon>Archaea</taxon>
        <taxon>Methanobacteriati</taxon>
        <taxon>Methanobacteriota</taxon>
        <taxon>Stenosarchaea group</taxon>
        <taxon>Halobacteria</taxon>
        <taxon>Halobacteriales</taxon>
        <taxon>Natronoarchaeaceae</taxon>
        <taxon>Natranaeroarchaeum</taxon>
    </lineage>
</organism>
<protein>
    <submittedName>
        <fullName evidence="2">Uncharacterized protein</fullName>
    </submittedName>
</protein>
<evidence type="ECO:0000313" key="2">
    <source>
        <dbReference type="EMBL" id="MCL9812065.1"/>
    </source>
</evidence>
<feature type="region of interest" description="Disordered" evidence="1">
    <location>
        <begin position="1"/>
        <end position="30"/>
    </location>
</feature>
<proteinExistence type="predicted"/>
<dbReference type="Proteomes" id="UP001202674">
    <property type="component" value="Unassembled WGS sequence"/>
</dbReference>
<dbReference type="AlphaFoldDB" id="A0AAE3K3U6"/>
<feature type="compositionally biased region" description="Basic and acidic residues" evidence="1">
    <location>
        <begin position="15"/>
        <end position="26"/>
    </location>
</feature>
<dbReference type="RefSeq" id="WP_250593601.1">
    <property type="nucleotide sequence ID" value="NZ_JAKRVY010000001.1"/>
</dbReference>
<name>A0AAE3K3U6_9EURY</name>
<reference evidence="2 3" key="1">
    <citation type="journal article" date="2022" name="Syst. Appl. Microbiol.">
        <title>Natronocalculus amylovorans gen. nov., sp. nov., and Natranaeroarchaeum aerophilus sp. nov., dominant culturable amylolytic natronoarchaea from hypersaline soda lakes in southwestern Siberia.</title>
        <authorList>
            <person name="Sorokin D.Y."/>
            <person name="Elcheninov A.G."/>
            <person name="Khizhniak T.V."/>
            <person name="Koenen M."/>
            <person name="Bale N.J."/>
            <person name="Damste J.S.S."/>
            <person name="Kublanov I.V."/>
        </authorList>
    </citation>
    <scope>NUCLEOTIDE SEQUENCE [LARGE SCALE GENOMIC DNA]</scope>
    <source>
        <strain evidence="2 3">AArc-St1-1</strain>
    </source>
</reference>
<accession>A0AAE3K3U6</accession>
<dbReference type="EMBL" id="JAKRVY010000001">
    <property type="protein sequence ID" value="MCL9812065.1"/>
    <property type="molecule type" value="Genomic_DNA"/>
</dbReference>
<gene>
    <name evidence="2" type="ORF">AArcSt11_00165</name>
</gene>
<evidence type="ECO:0000313" key="3">
    <source>
        <dbReference type="Proteomes" id="UP001202674"/>
    </source>
</evidence>
<keyword evidence="3" id="KW-1185">Reference proteome</keyword>
<comment type="caution">
    <text evidence="2">The sequence shown here is derived from an EMBL/GenBank/DDBJ whole genome shotgun (WGS) entry which is preliminary data.</text>
</comment>
<sequence>MEWHPGPGRLAGQYGRDDSPARDGRELRRRHAVRRGSAGVVEFDYWHEDRYGCQFDGDRVVAIGLVTAAR</sequence>